<dbReference type="Proteomes" id="UP000681720">
    <property type="component" value="Unassembled WGS sequence"/>
</dbReference>
<name>A0A8S3GRX0_9BILA</name>
<accession>A0A8S3GRX0</accession>
<comment type="caution">
    <text evidence="1">The sequence shown here is derived from an EMBL/GenBank/DDBJ whole genome shotgun (WGS) entry which is preliminary data.</text>
</comment>
<evidence type="ECO:0000313" key="2">
    <source>
        <dbReference type="Proteomes" id="UP000681720"/>
    </source>
</evidence>
<evidence type="ECO:0000313" key="1">
    <source>
        <dbReference type="EMBL" id="CAF5171727.1"/>
    </source>
</evidence>
<reference evidence="1" key="1">
    <citation type="submission" date="2021-02" db="EMBL/GenBank/DDBJ databases">
        <authorList>
            <person name="Nowell W R."/>
        </authorList>
    </citation>
    <scope>NUCLEOTIDE SEQUENCE</scope>
</reference>
<gene>
    <name evidence="1" type="ORF">GIL414_LOCUS66888</name>
</gene>
<dbReference type="EMBL" id="CAJOBJ010321245">
    <property type="protein sequence ID" value="CAF5171727.1"/>
    <property type="molecule type" value="Genomic_DNA"/>
</dbReference>
<protein>
    <submittedName>
        <fullName evidence="1">Uncharacterized protein</fullName>
    </submittedName>
</protein>
<organism evidence="1 2">
    <name type="scientific">Rotaria magnacalcarata</name>
    <dbReference type="NCBI Taxonomy" id="392030"/>
    <lineage>
        <taxon>Eukaryota</taxon>
        <taxon>Metazoa</taxon>
        <taxon>Spiralia</taxon>
        <taxon>Gnathifera</taxon>
        <taxon>Rotifera</taxon>
        <taxon>Eurotatoria</taxon>
        <taxon>Bdelloidea</taxon>
        <taxon>Philodinida</taxon>
        <taxon>Philodinidae</taxon>
        <taxon>Rotaria</taxon>
    </lineage>
</organism>
<feature type="non-terminal residue" evidence="1">
    <location>
        <position position="1"/>
    </location>
</feature>
<proteinExistence type="predicted"/>
<dbReference type="AlphaFoldDB" id="A0A8S3GRX0"/>
<sequence length="273" mass="30185">MFFFQSVSLNKLSIIINRELLVSTVQITVLNTIDDRPARGIILSIIGCFSTVPRLSTTSTTTTTLAPTTTRLTTKRSRDCDRKEVMTNKNIIIGITSQSQINYGNLGSIGRTAYGGITFSDLFPSIDIILRPNLLIYIHSISIISKETNLERFRIELLNNENDIQYKIESPTMTVNLDSLPSVVLAGIRITFLRTDDNQPPKNISLSIQACVDEILIITPATTRPLPTTSRTYPTTTPITPACVDEILIITPATTRPLPTTSRTYPTTTPITP</sequence>